<dbReference type="AlphaFoldDB" id="A0A8S1SDE7"/>
<dbReference type="OrthoDB" id="296253at2759"/>
<evidence type="ECO:0000313" key="8">
    <source>
        <dbReference type="EMBL" id="CAD8137730.1"/>
    </source>
</evidence>
<evidence type="ECO:0000256" key="1">
    <source>
        <dbReference type="ARBA" id="ARBA00012513"/>
    </source>
</evidence>
<feature type="binding site" evidence="5">
    <location>
        <position position="46"/>
    </location>
    <ligand>
        <name>ATP</name>
        <dbReference type="ChEBI" id="CHEBI:30616"/>
    </ligand>
</feature>
<dbReference type="FunFam" id="1.10.510.10:FF:002885">
    <property type="entry name" value="Protein kinase, putative"/>
    <property type="match status" value="1"/>
</dbReference>
<dbReference type="Pfam" id="PF00069">
    <property type="entry name" value="Pkinase"/>
    <property type="match status" value="1"/>
</dbReference>
<dbReference type="CDD" id="cd14016">
    <property type="entry name" value="STKc_CK1"/>
    <property type="match status" value="1"/>
</dbReference>
<proteinExistence type="inferred from homology"/>
<keyword evidence="3 5" id="KW-0067">ATP-binding</keyword>
<dbReference type="EMBL" id="CAJJDO010000006">
    <property type="protein sequence ID" value="CAD8137730.1"/>
    <property type="molecule type" value="Genomic_DNA"/>
</dbReference>
<dbReference type="InterPro" id="IPR050235">
    <property type="entry name" value="CK1_Ser-Thr_kinase"/>
</dbReference>
<dbReference type="PROSITE" id="PS00107">
    <property type="entry name" value="PROTEIN_KINASE_ATP"/>
    <property type="match status" value="1"/>
</dbReference>
<evidence type="ECO:0000256" key="5">
    <source>
        <dbReference type="PROSITE-ProRule" id="PRU10141"/>
    </source>
</evidence>
<keyword evidence="9" id="KW-1185">Reference proteome</keyword>
<gene>
    <name evidence="8" type="ORF">PPENT_87.1.T0060248</name>
</gene>
<keyword evidence="2 5" id="KW-0547">Nucleotide-binding</keyword>
<evidence type="ECO:0000256" key="4">
    <source>
        <dbReference type="ARBA" id="ARBA00023860"/>
    </source>
</evidence>
<dbReference type="Proteomes" id="UP000689195">
    <property type="component" value="Unassembled WGS sequence"/>
</dbReference>
<evidence type="ECO:0000313" key="9">
    <source>
        <dbReference type="Proteomes" id="UP000689195"/>
    </source>
</evidence>
<reference evidence="8" key="1">
    <citation type="submission" date="2021-01" db="EMBL/GenBank/DDBJ databases">
        <authorList>
            <consortium name="Genoscope - CEA"/>
            <person name="William W."/>
        </authorList>
    </citation>
    <scope>NUCLEOTIDE SEQUENCE</scope>
</reference>
<dbReference type="GO" id="GO:0004674">
    <property type="term" value="F:protein serine/threonine kinase activity"/>
    <property type="evidence" value="ECO:0007669"/>
    <property type="project" value="UniProtKB-KW"/>
</dbReference>
<dbReference type="SMART" id="SM00220">
    <property type="entry name" value="S_TKc"/>
    <property type="match status" value="1"/>
</dbReference>
<evidence type="ECO:0000256" key="3">
    <source>
        <dbReference type="ARBA" id="ARBA00022840"/>
    </source>
</evidence>
<comment type="similarity">
    <text evidence="6">Belongs to the protein kinase superfamily.</text>
</comment>
<protein>
    <recommendedName>
        <fullName evidence="4">Casein kinase I</fullName>
        <ecNumber evidence="1">2.7.11.1</ecNumber>
    </recommendedName>
</protein>
<dbReference type="InterPro" id="IPR017441">
    <property type="entry name" value="Protein_kinase_ATP_BS"/>
</dbReference>
<feature type="domain" description="Protein kinase" evidence="7">
    <location>
        <begin position="18"/>
        <end position="287"/>
    </location>
</feature>
<dbReference type="GO" id="GO:0005524">
    <property type="term" value="F:ATP binding"/>
    <property type="evidence" value="ECO:0007669"/>
    <property type="project" value="UniProtKB-UniRule"/>
</dbReference>
<organism evidence="8 9">
    <name type="scientific">Paramecium pentaurelia</name>
    <dbReference type="NCBI Taxonomy" id="43138"/>
    <lineage>
        <taxon>Eukaryota</taxon>
        <taxon>Sar</taxon>
        <taxon>Alveolata</taxon>
        <taxon>Ciliophora</taxon>
        <taxon>Intramacronucleata</taxon>
        <taxon>Oligohymenophorea</taxon>
        <taxon>Peniculida</taxon>
        <taxon>Parameciidae</taxon>
        <taxon>Paramecium</taxon>
    </lineage>
</organism>
<dbReference type="EC" id="2.7.11.1" evidence="1"/>
<keyword evidence="6" id="KW-0808">Transferase</keyword>
<dbReference type="InterPro" id="IPR000719">
    <property type="entry name" value="Prot_kinase_dom"/>
</dbReference>
<dbReference type="PANTHER" id="PTHR11909">
    <property type="entry name" value="CASEIN KINASE-RELATED"/>
    <property type="match status" value="1"/>
</dbReference>
<keyword evidence="6" id="KW-0418">Kinase</keyword>
<dbReference type="PROSITE" id="PS00108">
    <property type="entry name" value="PROTEIN_KINASE_ST"/>
    <property type="match status" value="1"/>
</dbReference>
<name>A0A8S1SDE7_9CILI</name>
<evidence type="ECO:0000259" key="7">
    <source>
        <dbReference type="PROSITE" id="PS50011"/>
    </source>
</evidence>
<dbReference type="InterPro" id="IPR008271">
    <property type="entry name" value="Ser/Thr_kinase_AS"/>
</dbReference>
<dbReference type="PROSITE" id="PS50011">
    <property type="entry name" value="PROTEIN_KINASE_DOM"/>
    <property type="match status" value="1"/>
</dbReference>
<keyword evidence="6" id="KW-0723">Serine/threonine-protein kinase</keyword>
<sequence length="389" mass="45720">MDSILGKDLTNNTIARQFKLIKKIGSGAFGEIYLVQSQSKSEYAMKLERSDNKHPQIFFEAKLYNYLQGQDQYDKGIPKIHDQGVDGDYNYIVMDLLGPSLEELFNKHHRKLSLKSVLMLADQLIQRIEYIHSKQFIHRDIKPDNFLVGVDSKSSRLYIVDFGLAKRYITKEGHIPYKEGKSLTGTARYASINTHVGLEQSRRDDLESLGYVLMYLLRGQLPWQNMKAFNQKEKYQKIMEKKQETTPEQLCKGFPNELTQYLQYCRNLKFEDKPDYNYIRNLFKEAFRKQGYEWDYKFEWIKDEILKEDKFMGSAIPQRTVEIPTTTKLSNFQTIRAPLLIQYQSKLSQQASQEKKRNSSYSKNNNLNKQMTGLLAPKINTNKDRTRKY</sequence>
<accession>A0A8S1SDE7</accession>
<evidence type="ECO:0000256" key="6">
    <source>
        <dbReference type="RuleBase" id="RU000304"/>
    </source>
</evidence>
<evidence type="ECO:0000256" key="2">
    <source>
        <dbReference type="ARBA" id="ARBA00022741"/>
    </source>
</evidence>
<comment type="caution">
    <text evidence="8">The sequence shown here is derived from an EMBL/GenBank/DDBJ whole genome shotgun (WGS) entry which is preliminary data.</text>
</comment>